<evidence type="ECO:0000256" key="1">
    <source>
        <dbReference type="ARBA" id="ARBA00022531"/>
    </source>
</evidence>
<dbReference type="InterPro" id="IPR016040">
    <property type="entry name" value="NAD(P)-bd_dom"/>
</dbReference>
<dbReference type="GO" id="GO:0015979">
    <property type="term" value="P:photosynthesis"/>
    <property type="evidence" value="ECO:0007669"/>
    <property type="project" value="UniProtKB-KW"/>
</dbReference>
<dbReference type="PANTHER" id="PTHR47128">
    <property type="match status" value="1"/>
</dbReference>
<evidence type="ECO:0000313" key="5">
    <source>
        <dbReference type="Proteomes" id="UP000578449"/>
    </source>
</evidence>
<dbReference type="AlphaFoldDB" id="A0A840NX17"/>
<dbReference type="Pfam" id="PF13460">
    <property type="entry name" value="NAD_binding_10"/>
    <property type="match status" value="1"/>
</dbReference>
<sequence>MSESILVTGGTGTLGRHVVPKLVEAGATVRVLARKPRGQHGTVIADLAKGPGLDEAVSGATTVVHLASDPRAKGADLMGTRRLLGAARRAGVRHLVYISIVGVDRHPYSYYRAKREAELLIEDSGVPYTILRTTQFHDLVLFAAQALTRLPVAPVPAGWRFQPVDAAEVGERLAALATAAPAGRVPDMGGPEILSARDLVLAYLEATGRRRPLVSVPVPGAVSAAFRNGVNLAPAHADGRRTFREFLAAKAASGPRAAGYGAA</sequence>
<dbReference type="GO" id="GO:0009523">
    <property type="term" value="C:photosystem II"/>
    <property type="evidence" value="ECO:0007669"/>
    <property type="project" value="UniProtKB-KW"/>
</dbReference>
<dbReference type="Gene3D" id="3.40.50.720">
    <property type="entry name" value="NAD(P)-binding Rossmann-like Domain"/>
    <property type="match status" value="1"/>
</dbReference>
<organism evidence="4 5">
    <name type="scientific">Thermocatellispora tengchongensis</name>
    <dbReference type="NCBI Taxonomy" id="1073253"/>
    <lineage>
        <taxon>Bacteria</taxon>
        <taxon>Bacillati</taxon>
        <taxon>Actinomycetota</taxon>
        <taxon>Actinomycetes</taxon>
        <taxon>Streptosporangiales</taxon>
        <taxon>Streptosporangiaceae</taxon>
        <taxon>Thermocatellispora</taxon>
    </lineage>
</organism>
<keyword evidence="1" id="KW-0602">Photosynthesis</keyword>
<dbReference type="InterPro" id="IPR036291">
    <property type="entry name" value="NAD(P)-bd_dom_sf"/>
</dbReference>
<reference evidence="4 5" key="1">
    <citation type="submission" date="2020-08" db="EMBL/GenBank/DDBJ databases">
        <title>Genomic Encyclopedia of Type Strains, Phase IV (KMG-IV): sequencing the most valuable type-strain genomes for metagenomic binning, comparative biology and taxonomic classification.</title>
        <authorList>
            <person name="Goeker M."/>
        </authorList>
    </citation>
    <scope>NUCLEOTIDE SEQUENCE [LARGE SCALE GENOMIC DNA]</scope>
    <source>
        <strain evidence="4 5">DSM 45615</strain>
    </source>
</reference>
<dbReference type="RefSeq" id="WP_185050360.1">
    <property type="nucleotide sequence ID" value="NZ_BAABIX010000001.1"/>
</dbReference>
<evidence type="ECO:0000259" key="3">
    <source>
        <dbReference type="Pfam" id="PF13460"/>
    </source>
</evidence>
<accession>A0A840NX17</accession>
<protein>
    <submittedName>
        <fullName evidence="4">Uncharacterized protein YbjT (DUF2867 family)</fullName>
    </submittedName>
</protein>
<dbReference type="Proteomes" id="UP000578449">
    <property type="component" value="Unassembled WGS sequence"/>
</dbReference>
<dbReference type="SUPFAM" id="SSF51735">
    <property type="entry name" value="NAD(P)-binding Rossmann-fold domains"/>
    <property type="match status" value="1"/>
</dbReference>
<name>A0A840NX17_9ACTN</name>
<keyword evidence="5" id="KW-1185">Reference proteome</keyword>
<dbReference type="PANTHER" id="PTHR47128:SF2">
    <property type="entry name" value="PROTEIN HIGH CHLOROPHYLL FLUORESCENCE PHENOTYPE 244, CHLOROPLASTIC"/>
    <property type="match status" value="1"/>
</dbReference>
<feature type="domain" description="NAD(P)-binding" evidence="3">
    <location>
        <begin position="9"/>
        <end position="138"/>
    </location>
</feature>
<gene>
    <name evidence="4" type="ORF">HNP84_003110</name>
</gene>
<comment type="caution">
    <text evidence="4">The sequence shown here is derived from an EMBL/GenBank/DDBJ whole genome shotgun (WGS) entry which is preliminary data.</text>
</comment>
<proteinExistence type="predicted"/>
<dbReference type="InterPro" id="IPR044256">
    <property type="entry name" value="HCF244-like"/>
</dbReference>
<evidence type="ECO:0000256" key="2">
    <source>
        <dbReference type="ARBA" id="ARBA00023276"/>
    </source>
</evidence>
<dbReference type="EMBL" id="JACHGN010000006">
    <property type="protein sequence ID" value="MBB5133384.1"/>
    <property type="molecule type" value="Genomic_DNA"/>
</dbReference>
<keyword evidence="2" id="KW-0604">Photosystem II</keyword>
<evidence type="ECO:0000313" key="4">
    <source>
        <dbReference type="EMBL" id="MBB5133384.1"/>
    </source>
</evidence>